<evidence type="ECO:0000313" key="1">
    <source>
        <dbReference type="EMBL" id="CAG8741253.1"/>
    </source>
</evidence>
<evidence type="ECO:0000313" key="2">
    <source>
        <dbReference type="Proteomes" id="UP000789702"/>
    </source>
</evidence>
<comment type="caution">
    <text evidence="1">The sequence shown here is derived from an EMBL/GenBank/DDBJ whole genome shotgun (WGS) entry which is preliminary data.</text>
</comment>
<organism evidence="1 2">
    <name type="scientific">Dentiscutata heterogama</name>
    <dbReference type="NCBI Taxonomy" id="1316150"/>
    <lineage>
        <taxon>Eukaryota</taxon>
        <taxon>Fungi</taxon>
        <taxon>Fungi incertae sedis</taxon>
        <taxon>Mucoromycota</taxon>
        <taxon>Glomeromycotina</taxon>
        <taxon>Glomeromycetes</taxon>
        <taxon>Diversisporales</taxon>
        <taxon>Gigasporaceae</taxon>
        <taxon>Dentiscutata</taxon>
    </lineage>
</organism>
<name>A0ACA9Q977_9GLOM</name>
<proteinExistence type="predicted"/>
<dbReference type="Proteomes" id="UP000789702">
    <property type="component" value="Unassembled WGS sequence"/>
</dbReference>
<keyword evidence="2" id="KW-1185">Reference proteome</keyword>
<dbReference type="EMBL" id="CAJVPU010041351">
    <property type="protein sequence ID" value="CAG8741253.1"/>
    <property type="molecule type" value="Genomic_DNA"/>
</dbReference>
<feature type="non-terminal residue" evidence="1">
    <location>
        <position position="41"/>
    </location>
</feature>
<sequence>MSPYSIKTLQLSSKHSILVMPSIQLAINILVNTSATYDYIW</sequence>
<reference evidence="1" key="1">
    <citation type="submission" date="2021-06" db="EMBL/GenBank/DDBJ databases">
        <authorList>
            <person name="Kallberg Y."/>
            <person name="Tangrot J."/>
            <person name="Rosling A."/>
        </authorList>
    </citation>
    <scope>NUCLEOTIDE SEQUENCE</scope>
    <source>
        <strain evidence="1">IL203A</strain>
    </source>
</reference>
<protein>
    <submittedName>
        <fullName evidence="1">7762_t:CDS:1</fullName>
    </submittedName>
</protein>
<gene>
    <name evidence="1" type="ORF">DHETER_LOCUS14059</name>
</gene>
<accession>A0ACA9Q977</accession>